<evidence type="ECO:0000256" key="1">
    <source>
        <dbReference type="SAM" id="MobiDB-lite"/>
    </source>
</evidence>
<gene>
    <name evidence="3" type="ORF">BaRGS_00028037</name>
</gene>
<dbReference type="AlphaFoldDB" id="A0ABD0K0N8"/>
<protein>
    <submittedName>
        <fullName evidence="3">Uncharacterized protein</fullName>
    </submittedName>
</protein>
<keyword evidence="2" id="KW-1133">Transmembrane helix</keyword>
<feature type="transmembrane region" description="Helical" evidence="2">
    <location>
        <begin position="35"/>
        <end position="56"/>
    </location>
</feature>
<comment type="caution">
    <text evidence="3">The sequence shown here is derived from an EMBL/GenBank/DDBJ whole genome shotgun (WGS) entry which is preliminary data.</text>
</comment>
<feature type="compositionally biased region" description="Basic residues" evidence="1">
    <location>
        <begin position="100"/>
        <end position="109"/>
    </location>
</feature>
<proteinExistence type="predicted"/>
<organism evidence="3 4">
    <name type="scientific">Batillaria attramentaria</name>
    <dbReference type="NCBI Taxonomy" id="370345"/>
    <lineage>
        <taxon>Eukaryota</taxon>
        <taxon>Metazoa</taxon>
        <taxon>Spiralia</taxon>
        <taxon>Lophotrochozoa</taxon>
        <taxon>Mollusca</taxon>
        <taxon>Gastropoda</taxon>
        <taxon>Caenogastropoda</taxon>
        <taxon>Sorbeoconcha</taxon>
        <taxon>Cerithioidea</taxon>
        <taxon>Batillariidae</taxon>
        <taxon>Batillaria</taxon>
    </lineage>
</organism>
<name>A0ABD0K0N8_9CAEN</name>
<evidence type="ECO:0000313" key="4">
    <source>
        <dbReference type="Proteomes" id="UP001519460"/>
    </source>
</evidence>
<keyword evidence="2" id="KW-0472">Membrane</keyword>
<keyword evidence="2" id="KW-0812">Transmembrane</keyword>
<keyword evidence="4" id="KW-1185">Reference proteome</keyword>
<accession>A0ABD0K0N8</accession>
<dbReference type="Proteomes" id="UP001519460">
    <property type="component" value="Unassembled WGS sequence"/>
</dbReference>
<dbReference type="EMBL" id="JACVVK020000276">
    <property type="protein sequence ID" value="KAK7480669.1"/>
    <property type="molecule type" value="Genomic_DNA"/>
</dbReference>
<sequence>FHLWSVQRSGSRDSIACERKQSPEEGMTLLQHTALLIWTVIRRSNGLVIIIIVILITMRSPTTSLAYHFTSHKLVRPSSVASRSRTAAIAEGEISAKHTPSSKRGQRQL</sequence>
<feature type="non-terminal residue" evidence="3">
    <location>
        <position position="1"/>
    </location>
</feature>
<evidence type="ECO:0000313" key="3">
    <source>
        <dbReference type="EMBL" id="KAK7480669.1"/>
    </source>
</evidence>
<evidence type="ECO:0000256" key="2">
    <source>
        <dbReference type="SAM" id="Phobius"/>
    </source>
</evidence>
<feature type="region of interest" description="Disordered" evidence="1">
    <location>
        <begin position="90"/>
        <end position="109"/>
    </location>
</feature>
<reference evidence="3 4" key="1">
    <citation type="journal article" date="2023" name="Sci. Data">
        <title>Genome assembly of the Korean intertidal mud-creeper Batillaria attramentaria.</title>
        <authorList>
            <person name="Patra A.K."/>
            <person name="Ho P.T."/>
            <person name="Jun S."/>
            <person name="Lee S.J."/>
            <person name="Kim Y."/>
            <person name="Won Y.J."/>
        </authorList>
    </citation>
    <scope>NUCLEOTIDE SEQUENCE [LARGE SCALE GENOMIC DNA]</scope>
    <source>
        <strain evidence="3">Wonlab-2016</strain>
    </source>
</reference>